<sequence length="176" mass="19500">MKEQRRLAAIMFTDIVGYTSTMSEDEQKALEILQRNRDVLKPAIAGHKGEWLKEMGDGTLSSFTSAVEAVNCALEIQRSLKDETNFKVRIGIHIGDVVISESDIFGSGVNVASRIEPLAEPGGICISERVFDDISNRPDIETAYMGEKSLKNVGRPIRVYALWGEGLPKPYVERTV</sequence>
<evidence type="ECO:0000313" key="2">
    <source>
        <dbReference type="EMBL" id="SVD56548.1"/>
    </source>
</evidence>
<dbReference type="CDD" id="cd07302">
    <property type="entry name" value="CHD"/>
    <property type="match status" value="1"/>
</dbReference>
<dbReference type="Gene3D" id="3.30.70.1230">
    <property type="entry name" value="Nucleotide cyclase"/>
    <property type="match status" value="1"/>
</dbReference>
<dbReference type="InterPro" id="IPR001054">
    <property type="entry name" value="A/G_cyclase"/>
</dbReference>
<dbReference type="InterPro" id="IPR050697">
    <property type="entry name" value="Adenylyl/Guanylyl_Cyclase_3/4"/>
</dbReference>
<dbReference type="PROSITE" id="PS50125">
    <property type="entry name" value="GUANYLATE_CYCLASE_2"/>
    <property type="match status" value="1"/>
</dbReference>
<dbReference type="Pfam" id="PF00211">
    <property type="entry name" value="Guanylate_cyc"/>
    <property type="match status" value="1"/>
</dbReference>
<dbReference type="PANTHER" id="PTHR43081">
    <property type="entry name" value="ADENYLATE CYCLASE, TERMINAL-DIFFERENTIATION SPECIFIC-RELATED"/>
    <property type="match status" value="1"/>
</dbReference>
<gene>
    <name evidence="2" type="ORF">METZ01_LOCUS409402</name>
</gene>
<dbReference type="AlphaFoldDB" id="A0A382WEL6"/>
<dbReference type="GO" id="GO:0035556">
    <property type="term" value="P:intracellular signal transduction"/>
    <property type="evidence" value="ECO:0007669"/>
    <property type="project" value="InterPro"/>
</dbReference>
<feature type="non-terminal residue" evidence="2">
    <location>
        <position position="1"/>
    </location>
</feature>
<dbReference type="SMART" id="SM00044">
    <property type="entry name" value="CYCc"/>
    <property type="match status" value="1"/>
</dbReference>
<feature type="domain" description="Guanylate cyclase" evidence="1">
    <location>
        <begin position="9"/>
        <end position="116"/>
    </location>
</feature>
<organism evidence="2">
    <name type="scientific">marine metagenome</name>
    <dbReference type="NCBI Taxonomy" id="408172"/>
    <lineage>
        <taxon>unclassified sequences</taxon>
        <taxon>metagenomes</taxon>
        <taxon>ecological metagenomes</taxon>
    </lineage>
</organism>
<feature type="non-terminal residue" evidence="2">
    <location>
        <position position="176"/>
    </location>
</feature>
<reference evidence="2" key="1">
    <citation type="submission" date="2018-05" db="EMBL/GenBank/DDBJ databases">
        <authorList>
            <person name="Lanie J.A."/>
            <person name="Ng W.-L."/>
            <person name="Kazmierczak K.M."/>
            <person name="Andrzejewski T.M."/>
            <person name="Davidsen T.M."/>
            <person name="Wayne K.J."/>
            <person name="Tettelin H."/>
            <person name="Glass J.I."/>
            <person name="Rusch D."/>
            <person name="Podicherti R."/>
            <person name="Tsui H.-C.T."/>
            <person name="Winkler M.E."/>
        </authorList>
    </citation>
    <scope>NUCLEOTIDE SEQUENCE</scope>
</reference>
<dbReference type="EMBL" id="UINC01158809">
    <property type="protein sequence ID" value="SVD56548.1"/>
    <property type="molecule type" value="Genomic_DNA"/>
</dbReference>
<dbReference type="GO" id="GO:0006171">
    <property type="term" value="P:cAMP biosynthetic process"/>
    <property type="evidence" value="ECO:0007669"/>
    <property type="project" value="TreeGrafter"/>
</dbReference>
<evidence type="ECO:0000259" key="1">
    <source>
        <dbReference type="PROSITE" id="PS50125"/>
    </source>
</evidence>
<proteinExistence type="predicted"/>
<name>A0A382WEL6_9ZZZZ</name>
<protein>
    <recommendedName>
        <fullName evidence="1">Guanylate cyclase domain-containing protein</fullName>
    </recommendedName>
</protein>
<dbReference type="SUPFAM" id="SSF55073">
    <property type="entry name" value="Nucleotide cyclase"/>
    <property type="match status" value="1"/>
</dbReference>
<accession>A0A382WEL6</accession>
<dbReference type="PANTHER" id="PTHR43081:SF19">
    <property type="entry name" value="PH-SENSITIVE ADENYLATE CYCLASE RV1264"/>
    <property type="match status" value="1"/>
</dbReference>
<dbReference type="InterPro" id="IPR029787">
    <property type="entry name" value="Nucleotide_cyclase"/>
</dbReference>